<dbReference type="Proteomes" id="UP000481861">
    <property type="component" value="Unassembled WGS sequence"/>
</dbReference>
<protein>
    <submittedName>
        <fullName evidence="1">Uncharacterized protein</fullName>
    </submittedName>
</protein>
<dbReference type="AlphaFoldDB" id="A0A7C8MK13"/>
<sequence length="195" mass="21826">MKSSALKNNGGHTRMVVLVREGWVFFRCYEPFSLKASAFHRQLLKLHRSSSGRTSAVTVRYTKPSPWHADILEGDLTLLGAYCSRSEPFAIPATPALDRLRVDAIRRFAGSIASPNRSHTHGIYSHHRTCVGDGRLQTPMPCRAITQALSNVDESRLALETLQLLDREQRRSALFGPSRARTEKCLSPVLRDSDI</sequence>
<name>A0A7C8MK13_9PLEO</name>
<gene>
    <name evidence="1" type="ORF">BDV95DRAFT_109138</name>
</gene>
<dbReference type="EMBL" id="JAADJZ010000017">
    <property type="protein sequence ID" value="KAF2869005.1"/>
    <property type="molecule type" value="Genomic_DNA"/>
</dbReference>
<organism evidence="1 2">
    <name type="scientific">Massariosphaeria phaeospora</name>
    <dbReference type="NCBI Taxonomy" id="100035"/>
    <lineage>
        <taxon>Eukaryota</taxon>
        <taxon>Fungi</taxon>
        <taxon>Dikarya</taxon>
        <taxon>Ascomycota</taxon>
        <taxon>Pezizomycotina</taxon>
        <taxon>Dothideomycetes</taxon>
        <taxon>Pleosporomycetidae</taxon>
        <taxon>Pleosporales</taxon>
        <taxon>Pleosporales incertae sedis</taxon>
        <taxon>Massariosphaeria</taxon>
    </lineage>
</organism>
<reference evidence="1 2" key="1">
    <citation type="submission" date="2020-01" db="EMBL/GenBank/DDBJ databases">
        <authorList>
            <consortium name="DOE Joint Genome Institute"/>
            <person name="Haridas S."/>
            <person name="Albert R."/>
            <person name="Binder M."/>
            <person name="Bloem J."/>
            <person name="Labutti K."/>
            <person name="Salamov A."/>
            <person name="Andreopoulos B."/>
            <person name="Baker S.E."/>
            <person name="Barry K."/>
            <person name="Bills G."/>
            <person name="Bluhm B.H."/>
            <person name="Cannon C."/>
            <person name="Castanera R."/>
            <person name="Culley D.E."/>
            <person name="Daum C."/>
            <person name="Ezra D."/>
            <person name="Gonzalez J.B."/>
            <person name="Henrissat B."/>
            <person name="Kuo A."/>
            <person name="Liang C."/>
            <person name="Lipzen A."/>
            <person name="Lutzoni F."/>
            <person name="Magnuson J."/>
            <person name="Mondo S."/>
            <person name="Nolan M."/>
            <person name="Ohm R."/>
            <person name="Pangilinan J."/>
            <person name="Park H.-J.H."/>
            <person name="Ramirez L."/>
            <person name="Alfaro M."/>
            <person name="Sun H."/>
            <person name="Tritt A."/>
            <person name="Yoshinaga Y."/>
            <person name="Zwiers L.-H.L."/>
            <person name="Turgeon B.G."/>
            <person name="Goodwin S.B."/>
            <person name="Spatafora J.W."/>
            <person name="Crous P.W."/>
            <person name="Grigoriev I.V."/>
        </authorList>
    </citation>
    <scope>NUCLEOTIDE SEQUENCE [LARGE SCALE GENOMIC DNA]</scope>
    <source>
        <strain evidence="1 2">CBS 611.86</strain>
    </source>
</reference>
<accession>A0A7C8MK13</accession>
<evidence type="ECO:0000313" key="1">
    <source>
        <dbReference type="EMBL" id="KAF2869005.1"/>
    </source>
</evidence>
<keyword evidence="2" id="KW-1185">Reference proteome</keyword>
<proteinExistence type="predicted"/>
<comment type="caution">
    <text evidence="1">The sequence shown here is derived from an EMBL/GenBank/DDBJ whole genome shotgun (WGS) entry which is preliminary data.</text>
</comment>
<evidence type="ECO:0000313" key="2">
    <source>
        <dbReference type="Proteomes" id="UP000481861"/>
    </source>
</evidence>